<name>X2KSR5_9CAUD</name>
<dbReference type="OrthoDB" id="29189at10239"/>
<dbReference type="RefSeq" id="YP_009035975.1">
    <property type="nucleotide sequence ID" value="NC_024209.1"/>
</dbReference>
<dbReference type="Proteomes" id="UP000019737">
    <property type="component" value="Segment"/>
</dbReference>
<dbReference type="KEGG" id="vg:19527260"/>
<evidence type="ECO:0000313" key="1">
    <source>
        <dbReference type="EMBL" id="AHN84091.1"/>
    </source>
</evidence>
<accession>X2KSR5</accession>
<dbReference type="GeneID" id="19527260"/>
<dbReference type="EMBL" id="KJ194582">
    <property type="protein sequence ID" value="AHN84091.1"/>
    <property type="molecule type" value="Genomic_DNA"/>
</dbReference>
<evidence type="ECO:0000313" key="2">
    <source>
        <dbReference type="Proteomes" id="UP000019737"/>
    </source>
</evidence>
<proteinExistence type="predicted"/>
<keyword evidence="2" id="KW-1185">Reference proteome</keyword>
<protein>
    <submittedName>
        <fullName evidence="1">Uncharacterized protein</fullName>
    </submittedName>
</protein>
<organism evidence="1 2">
    <name type="scientific">Mycobacterium phage Hawkeye</name>
    <dbReference type="NCBI Taxonomy" id="1458711"/>
    <lineage>
        <taxon>Viruses</taxon>
        <taxon>Duplodnaviria</taxon>
        <taxon>Heunggongvirae</taxon>
        <taxon>Uroviricota</taxon>
        <taxon>Caudoviricetes</taxon>
        <taxon>Dclasvirinae</taxon>
        <taxon>Hawkeyevirus</taxon>
        <taxon>Hawkeyevirus hawkeye</taxon>
    </lineage>
</organism>
<gene>
    <name evidence="1" type="primary">80</name>
    <name evidence="1" type="ORF">PBI_HAWKEYE_80</name>
</gene>
<sequence length="83" mass="9410">MNQIQAFAETLNLAEESGMADCDFEIEEVNFVHLEDMLRRIKANPDDFSDAKLGRWLGWAQACVVAGGYATLEDMKQINRRNS</sequence>
<reference evidence="1 2" key="1">
    <citation type="submission" date="2014-01" db="EMBL/GenBank/DDBJ databases">
        <authorList>
            <person name="Schneider V.M."/>
            <person name="Bowman C.A."/>
            <person name="Russell D.A."/>
            <person name="Pope W.H."/>
            <person name="Jacobs-Sera D."/>
            <person name="Hendrix R.W."/>
            <person name="Hatfull G.F."/>
        </authorList>
    </citation>
    <scope>NUCLEOTIDE SEQUENCE [LARGE SCALE GENOMIC DNA]</scope>
</reference>